<gene>
    <name evidence="1" type="ORF">JI435_020630</name>
</gene>
<evidence type="ECO:0000313" key="2">
    <source>
        <dbReference type="Proteomes" id="UP000663193"/>
    </source>
</evidence>
<dbReference type="GO" id="GO:0005840">
    <property type="term" value="C:ribosome"/>
    <property type="evidence" value="ECO:0007669"/>
    <property type="project" value="UniProtKB-KW"/>
</dbReference>
<evidence type="ECO:0000313" key="1">
    <source>
        <dbReference type="EMBL" id="QRC91879.1"/>
    </source>
</evidence>
<dbReference type="VEuPathDB" id="FungiDB:JI435_020630"/>
<reference evidence="2" key="1">
    <citation type="journal article" date="2021" name="BMC Genomics">
        <title>Chromosome-level genome assembly and manually-curated proteome of model necrotroph Parastagonospora nodorum Sn15 reveals a genome-wide trove of candidate effector homologs, and redundancy of virulence-related functions within an accessory chromosome.</title>
        <authorList>
            <person name="Bertazzoni S."/>
            <person name="Jones D.A.B."/>
            <person name="Phan H.T."/>
            <person name="Tan K.-C."/>
            <person name="Hane J.K."/>
        </authorList>
    </citation>
    <scope>NUCLEOTIDE SEQUENCE [LARGE SCALE GENOMIC DNA]</scope>
    <source>
        <strain evidence="2">SN15 / ATCC MYA-4574 / FGSC 10173)</strain>
    </source>
</reference>
<keyword evidence="1" id="KW-0689">Ribosomal protein</keyword>
<sequence length="62" mass="6790">MSDGEIEVESPAGYAVLPKEVTDEIGSIKLFNKARLSRKSDTHNILTICSGATRRLRSAISR</sequence>
<keyword evidence="1" id="KW-0687">Ribonucleoprotein</keyword>
<dbReference type="AlphaFoldDB" id="A0A7U2EVM0"/>
<proteinExistence type="predicted"/>
<accession>A0A7U2EVM0</accession>
<name>A0A7U2EVM0_PHANO</name>
<dbReference type="Proteomes" id="UP000663193">
    <property type="component" value="Chromosome 2"/>
</dbReference>
<organism evidence="1 2">
    <name type="scientific">Phaeosphaeria nodorum (strain SN15 / ATCC MYA-4574 / FGSC 10173)</name>
    <name type="common">Glume blotch fungus</name>
    <name type="synonym">Parastagonospora nodorum</name>
    <dbReference type="NCBI Taxonomy" id="321614"/>
    <lineage>
        <taxon>Eukaryota</taxon>
        <taxon>Fungi</taxon>
        <taxon>Dikarya</taxon>
        <taxon>Ascomycota</taxon>
        <taxon>Pezizomycotina</taxon>
        <taxon>Dothideomycetes</taxon>
        <taxon>Pleosporomycetidae</taxon>
        <taxon>Pleosporales</taxon>
        <taxon>Pleosporineae</taxon>
        <taxon>Phaeosphaeriaceae</taxon>
        <taxon>Parastagonospora</taxon>
    </lineage>
</organism>
<keyword evidence="2" id="KW-1185">Reference proteome</keyword>
<dbReference type="OrthoDB" id="10264639at2759"/>
<protein>
    <submittedName>
        <fullName evidence="1">40S ribosomal protein S5 isoform C</fullName>
    </submittedName>
</protein>
<dbReference type="EMBL" id="CP069024">
    <property type="protein sequence ID" value="QRC91879.1"/>
    <property type="molecule type" value="Genomic_DNA"/>
</dbReference>